<evidence type="ECO:0000256" key="7">
    <source>
        <dbReference type="RuleBase" id="RU363032"/>
    </source>
</evidence>
<name>A0A8J3PML4_9ACTN</name>
<keyword evidence="10" id="KW-1185">Reference proteome</keyword>
<evidence type="ECO:0000259" key="8">
    <source>
        <dbReference type="PROSITE" id="PS50928"/>
    </source>
</evidence>
<sequence>MRSRKRSVFIHTAAAALLVWTIFPIVWVGIVSVTYHAEFAQSHISLLPSHPTLSNYIRMLGSPAAGLDGRELSPIGNGPLILDGIVNSVIVAVLTTVIGMLVAVPAAYALARVAMRFRSSSLLTIIATRSVPPISTAVPFFALYNALNLTGTRAGLVIVHLTIVVPLTVWVGYSFFLNLPPSLEQMARVDGCSRWSAFRRIVLPAARPGLMAMAVIAFLTSWDEFAFALIFTTGTPTQTFGPALSGMFFLVSLPNEVAAGLVLGLLPPMVLAIVFSRYIRRVNFVSV</sequence>
<feature type="transmembrane region" description="Helical" evidence="7">
    <location>
        <begin position="257"/>
        <end position="279"/>
    </location>
</feature>
<feature type="transmembrane region" description="Helical" evidence="7">
    <location>
        <begin position="12"/>
        <end position="37"/>
    </location>
</feature>
<dbReference type="InterPro" id="IPR035906">
    <property type="entry name" value="MetI-like_sf"/>
</dbReference>
<evidence type="ECO:0000313" key="9">
    <source>
        <dbReference type="EMBL" id="GIG75017.1"/>
    </source>
</evidence>
<feature type="transmembrane region" description="Helical" evidence="7">
    <location>
        <begin position="89"/>
        <end position="110"/>
    </location>
</feature>
<accession>A0A8J3PML4</accession>
<dbReference type="Pfam" id="PF00528">
    <property type="entry name" value="BPD_transp_1"/>
    <property type="match status" value="1"/>
</dbReference>
<dbReference type="GO" id="GO:0005886">
    <property type="term" value="C:plasma membrane"/>
    <property type="evidence" value="ECO:0007669"/>
    <property type="project" value="UniProtKB-SubCell"/>
</dbReference>
<comment type="caution">
    <text evidence="9">The sequence shown here is derived from an EMBL/GenBank/DDBJ whole genome shotgun (WGS) entry which is preliminary data.</text>
</comment>
<dbReference type="InterPro" id="IPR050901">
    <property type="entry name" value="BP-dep_ABC_trans_perm"/>
</dbReference>
<keyword evidence="6 7" id="KW-0472">Membrane</keyword>
<protein>
    <submittedName>
        <fullName evidence="9">Binding-protein-dependent transport systems inner membrane component</fullName>
    </submittedName>
</protein>
<feature type="transmembrane region" description="Helical" evidence="7">
    <location>
        <begin position="122"/>
        <end position="144"/>
    </location>
</feature>
<dbReference type="Gene3D" id="1.10.3720.10">
    <property type="entry name" value="MetI-like"/>
    <property type="match status" value="1"/>
</dbReference>
<dbReference type="Proteomes" id="UP000653674">
    <property type="component" value="Unassembled WGS sequence"/>
</dbReference>
<evidence type="ECO:0000313" key="10">
    <source>
        <dbReference type="Proteomes" id="UP000653674"/>
    </source>
</evidence>
<dbReference type="PANTHER" id="PTHR32243">
    <property type="entry name" value="MALTOSE TRANSPORT SYSTEM PERMEASE-RELATED"/>
    <property type="match status" value="1"/>
</dbReference>
<dbReference type="InterPro" id="IPR000515">
    <property type="entry name" value="MetI-like"/>
</dbReference>
<dbReference type="CDD" id="cd06261">
    <property type="entry name" value="TM_PBP2"/>
    <property type="match status" value="1"/>
</dbReference>
<dbReference type="AlphaFoldDB" id="A0A8J3PML4"/>
<evidence type="ECO:0000256" key="3">
    <source>
        <dbReference type="ARBA" id="ARBA00022475"/>
    </source>
</evidence>
<feature type="domain" description="ABC transmembrane type-1" evidence="8">
    <location>
        <begin position="85"/>
        <end position="275"/>
    </location>
</feature>
<feature type="transmembrane region" description="Helical" evidence="7">
    <location>
        <begin position="156"/>
        <end position="180"/>
    </location>
</feature>
<evidence type="ECO:0000256" key="1">
    <source>
        <dbReference type="ARBA" id="ARBA00004651"/>
    </source>
</evidence>
<evidence type="ECO:0000256" key="6">
    <source>
        <dbReference type="ARBA" id="ARBA00023136"/>
    </source>
</evidence>
<reference evidence="9" key="1">
    <citation type="submission" date="2021-01" db="EMBL/GenBank/DDBJ databases">
        <title>Whole genome shotgun sequence of Planosporangium flavigriseum NBRC 105377.</title>
        <authorList>
            <person name="Komaki H."/>
            <person name="Tamura T."/>
        </authorList>
    </citation>
    <scope>NUCLEOTIDE SEQUENCE</scope>
    <source>
        <strain evidence="9">NBRC 105377</strain>
    </source>
</reference>
<dbReference type="SUPFAM" id="SSF161098">
    <property type="entry name" value="MetI-like"/>
    <property type="match status" value="1"/>
</dbReference>
<dbReference type="EMBL" id="BONU01000025">
    <property type="protein sequence ID" value="GIG75017.1"/>
    <property type="molecule type" value="Genomic_DNA"/>
</dbReference>
<dbReference type="PANTHER" id="PTHR32243:SF18">
    <property type="entry name" value="INNER MEMBRANE ABC TRANSPORTER PERMEASE PROTEIN YCJP"/>
    <property type="match status" value="1"/>
</dbReference>
<dbReference type="RefSeq" id="WP_168077179.1">
    <property type="nucleotide sequence ID" value="NZ_BAAAQJ010000007.1"/>
</dbReference>
<keyword evidence="2 7" id="KW-0813">Transport</keyword>
<evidence type="ECO:0000256" key="5">
    <source>
        <dbReference type="ARBA" id="ARBA00022989"/>
    </source>
</evidence>
<comment type="subcellular location">
    <subcellularLocation>
        <location evidence="1 7">Cell membrane</location>
        <topology evidence="1 7">Multi-pass membrane protein</topology>
    </subcellularLocation>
</comment>
<keyword evidence="5 7" id="KW-1133">Transmembrane helix</keyword>
<evidence type="ECO:0000256" key="2">
    <source>
        <dbReference type="ARBA" id="ARBA00022448"/>
    </source>
</evidence>
<evidence type="ECO:0000256" key="4">
    <source>
        <dbReference type="ARBA" id="ARBA00022692"/>
    </source>
</evidence>
<dbReference type="PROSITE" id="PS50928">
    <property type="entry name" value="ABC_TM1"/>
    <property type="match status" value="1"/>
</dbReference>
<proteinExistence type="inferred from homology"/>
<keyword evidence="3" id="KW-1003">Cell membrane</keyword>
<comment type="similarity">
    <text evidence="7">Belongs to the binding-protein-dependent transport system permease family.</text>
</comment>
<gene>
    <name evidence="9" type="ORF">Pfl04_34210</name>
</gene>
<organism evidence="9 10">
    <name type="scientific">Planosporangium flavigriseum</name>
    <dbReference type="NCBI Taxonomy" id="373681"/>
    <lineage>
        <taxon>Bacteria</taxon>
        <taxon>Bacillati</taxon>
        <taxon>Actinomycetota</taxon>
        <taxon>Actinomycetes</taxon>
        <taxon>Micromonosporales</taxon>
        <taxon>Micromonosporaceae</taxon>
        <taxon>Planosporangium</taxon>
    </lineage>
</organism>
<dbReference type="GO" id="GO:0055085">
    <property type="term" value="P:transmembrane transport"/>
    <property type="evidence" value="ECO:0007669"/>
    <property type="project" value="InterPro"/>
</dbReference>
<feature type="transmembrane region" description="Helical" evidence="7">
    <location>
        <begin position="201"/>
        <end position="222"/>
    </location>
</feature>
<keyword evidence="4 7" id="KW-0812">Transmembrane</keyword>